<accession>D7PQU8</accession>
<dbReference type="GO" id="GO:0004386">
    <property type="term" value="F:helicase activity"/>
    <property type="evidence" value="ECO:0007669"/>
    <property type="project" value="UniProtKB-KW"/>
</dbReference>
<dbReference type="InterPro" id="IPR027417">
    <property type="entry name" value="P-loop_NTPase"/>
</dbReference>
<dbReference type="EMBL" id="GU906791">
    <property type="protein sequence ID" value="ADI70509.1"/>
    <property type="molecule type" value="Genomic_RNA"/>
</dbReference>
<sequence length="233" mass="25818">MFLPCLNMSISAVIDIVNKSHFVPCYPCTQLPLVINGVPGSGKSTLLKELLNLHNVRIYTAGIPYGRSLKTEGVLPLSEFTSRANHLCILDEYQLATDKELEPFQVLVGDPFQGATHRRPHFIATTSFRVPKAVCEHLRSRDFQIESDKEGDLIKGSPFTTAVEGALLHLGQVSKDLAHSHNACSKDPTEVQGLEFDTVTLLYHSSELSNRIGFYVACTRACKRLLLLSDEHV</sequence>
<dbReference type="InterPro" id="IPR027351">
    <property type="entry name" value="(+)RNA_virus_helicase_core_dom"/>
</dbReference>
<evidence type="ECO:0000313" key="2">
    <source>
        <dbReference type="EMBL" id="ADI70509.1"/>
    </source>
</evidence>
<dbReference type="Gene3D" id="3.40.50.300">
    <property type="entry name" value="P-loop containing nucleotide triphosphate hydrolases"/>
    <property type="match status" value="1"/>
</dbReference>
<feature type="domain" description="(+)RNA virus helicase C-terminal" evidence="1">
    <location>
        <begin position="33"/>
        <end position="228"/>
    </location>
</feature>
<dbReference type="Pfam" id="PF01443">
    <property type="entry name" value="Viral_helicase1"/>
    <property type="match status" value="1"/>
</dbReference>
<evidence type="ECO:0000259" key="1">
    <source>
        <dbReference type="Pfam" id="PF01443"/>
    </source>
</evidence>
<protein>
    <submittedName>
        <fullName evidence="2">26 kDa helicase</fullName>
    </submittedName>
</protein>
<keyword evidence="2" id="KW-0378">Hydrolase</keyword>
<organism evidence="2">
    <name type="scientific">White ash mosaic virus</name>
    <dbReference type="NCBI Taxonomy" id="375547"/>
    <lineage>
        <taxon>Viruses</taxon>
        <taxon>Riboviria</taxon>
        <taxon>Orthornavirae</taxon>
        <taxon>Kitrinoviricota</taxon>
        <taxon>Alsuviricetes</taxon>
        <taxon>Tymovirales</taxon>
    </lineage>
</organism>
<keyword evidence="2" id="KW-0347">Helicase</keyword>
<reference evidence="2" key="1">
    <citation type="submission" date="2010-02" db="EMBL/GenBank/DDBJ databases">
        <title>Identification and characterization of a previously undescribed flexivirus causing a mosaic disease of ash (Fraxinus spp.) in the U.S.A.</title>
        <authorList>
            <person name="Lockhart B.E."/>
            <person name="Mason S.L."/>
            <person name="Machado J.E."/>
        </authorList>
    </citation>
    <scope>NUCLEOTIDE SEQUENCE</scope>
</reference>
<keyword evidence="2" id="KW-0547">Nucleotide-binding</keyword>
<dbReference type="GO" id="GO:0005524">
    <property type="term" value="F:ATP binding"/>
    <property type="evidence" value="ECO:0007669"/>
    <property type="project" value="InterPro"/>
</dbReference>
<dbReference type="SUPFAM" id="SSF52540">
    <property type="entry name" value="P-loop containing nucleoside triphosphate hydrolases"/>
    <property type="match status" value="1"/>
</dbReference>
<keyword evidence="2" id="KW-0067">ATP-binding</keyword>
<proteinExistence type="predicted"/>
<name>D7PQU8_9VIRU</name>